<name>A0AAD5UCA7_9FUNG</name>
<evidence type="ECO:0000313" key="3">
    <source>
        <dbReference type="Proteomes" id="UP001210925"/>
    </source>
</evidence>
<dbReference type="EMBL" id="JADGKB010000096">
    <property type="protein sequence ID" value="KAJ3253939.1"/>
    <property type="molecule type" value="Genomic_DNA"/>
</dbReference>
<gene>
    <name evidence="2" type="ORF">HK103_007608</name>
</gene>
<keyword evidence="3" id="KW-1185">Reference proteome</keyword>
<protein>
    <submittedName>
        <fullName evidence="2">Uncharacterized protein</fullName>
    </submittedName>
</protein>
<proteinExistence type="predicted"/>
<keyword evidence="1" id="KW-0812">Transmembrane</keyword>
<sequence>MTENPTICTLELDPVSNKFYGSYTPITAQYLKKQEFDHILNALGKGPSNNTQRNQFIINYLYAISVVISWVGLFPLIIPLLLYVMDPFSGKHQLLLNWWLAVSVYGLIAGYAIYPTASGTAIPNTTIDMLQLQKSFVLTTCAALTSKYSFKGIELKVVEGKVYIVFCQKYLDLFNDKVSTDGFEQVEDDSSTKNINEKKALLPAYSD</sequence>
<feature type="transmembrane region" description="Helical" evidence="1">
    <location>
        <begin position="96"/>
        <end position="114"/>
    </location>
</feature>
<organism evidence="2 3">
    <name type="scientific">Boothiomyces macroporosus</name>
    <dbReference type="NCBI Taxonomy" id="261099"/>
    <lineage>
        <taxon>Eukaryota</taxon>
        <taxon>Fungi</taxon>
        <taxon>Fungi incertae sedis</taxon>
        <taxon>Chytridiomycota</taxon>
        <taxon>Chytridiomycota incertae sedis</taxon>
        <taxon>Chytridiomycetes</taxon>
        <taxon>Rhizophydiales</taxon>
        <taxon>Terramycetaceae</taxon>
        <taxon>Boothiomyces</taxon>
    </lineage>
</organism>
<feature type="transmembrane region" description="Helical" evidence="1">
    <location>
        <begin position="60"/>
        <end position="84"/>
    </location>
</feature>
<evidence type="ECO:0000313" key="2">
    <source>
        <dbReference type="EMBL" id="KAJ3253939.1"/>
    </source>
</evidence>
<keyword evidence="1" id="KW-1133">Transmembrane helix</keyword>
<dbReference type="AlphaFoldDB" id="A0AAD5UCA7"/>
<dbReference type="Proteomes" id="UP001210925">
    <property type="component" value="Unassembled WGS sequence"/>
</dbReference>
<keyword evidence="1" id="KW-0472">Membrane</keyword>
<reference evidence="2" key="1">
    <citation type="submission" date="2020-05" db="EMBL/GenBank/DDBJ databases">
        <title>Phylogenomic resolution of chytrid fungi.</title>
        <authorList>
            <person name="Stajich J.E."/>
            <person name="Amses K."/>
            <person name="Simmons R."/>
            <person name="Seto K."/>
            <person name="Myers J."/>
            <person name="Bonds A."/>
            <person name="Quandt C.A."/>
            <person name="Barry K."/>
            <person name="Liu P."/>
            <person name="Grigoriev I."/>
            <person name="Longcore J.E."/>
            <person name="James T.Y."/>
        </authorList>
    </citation>
    <scope>NUCLEOTIDE SEQUENCE</scope>
    <source>
        <strain evidence="2">PLAUS21</strain>
    </source>
</reference>
<evidence type="ECO:0000256" key="1">
    <source>
        <dbReference type="SAM" id="Phobius"/>
    </source>
</evidence>
<comment type="caution">
    <text evidence="2">The sequence shown here is derived from an EMBL/GenBank/DDBJ whole genome shotgun (WGS) entry which is preliminary data.</text>
</comment>
<accession>A0AAD5UCA7</accession>